<name>A0A9W9YY31_9CNID</name>
<organism evidence="1 2">
    <name type="scientific">Desmophyllum pertusum</name>
    <dbReference type="NCBI Taxonomy" id="174260"/>
    <lineage>
        <taxon>Eukaryota</taxon>
        <taxon>Metazoa</taxon>
        <taxon>Cnidaria</taxon>
        <taxon>Anthozoa</taxon>
        <taxon>Hexacorallia</taxon>
        <taxon>Scleractinia</taxon>
        <taxon>Caryophylliina</taxon>
        <taxon>Caryophylliidae</taxon>
        <taxon>Desmophyllum</taxon>
    </lineage>
</organism>
<comment type="caution">
    <text evidence="1">The sequence shown here is derived from an EMBL/GenBank/DDBJ whole genome shotgun (WGS) entry which is preliminary data.</text>
</comment>
<sequence>MSFYVMLPSDASVRTFPDSKPSSYEVQLRNELFMPEDDWEVALATISFPDSQAYIPPDTLSVETKPATGQQEGKKVKFWVRSVLLQNADVPVKDGISFIKKMIQYLHSQFYQSLKEGTTWGDADHHEGIPMFKWMRHGEQIDLHIDNSMIHSYSQHTYLDIHIELAKSFGLVKFVKYKDCGGDEGYWLLGNSLQMKHTQLPTLPVPSSHGVINAQGDGVWWQIVDVNPRIGVKGKYKALRLHSFRDWFITDVNANFAKQFGSVTHTMFVFTTDVA</sequence>
<dbReference type="EMBL" id="MU826844">
    <property type="protein sequence ID" value="KAJ7371612.1"/>
    <property type="molecule type" value="Genomic_DNA"/>
</dbReference>
<protein>
    <submittedName>
        <fullName evidence="1">Uncharacterized protein</fullName>
    </submittedName>
</protein>
<dbReference type="OrthoDB" id="10275749at2759"/>
<keyword evidence="2" id="KW-1185">Reference proteome</keyword>
<gene>
    <name evidence="1" type="ORF">OS493_024288</name>
</gene>
<evidence type="ECO:0000313" key="1">
    <source>
        <dbReference type="EMBL" id="KAJ7371612.1"/>
    </source>
</evidence>
<dbReference type="AlphaFoldDB" id="A0A9W9YY31"/>
<proteinExistence type="predicted"/>
<accession>A0A9W9YY31</accession>
<dbReference type="Proteomes" id="UP001163046">
    <property type="component" value="Unassembled WGS sequence"/>
</dbReference>
<evidence type="ECO:0000313" key="2">
    <source>
        <dbReference type="Proteomes" id="UP001163046"/>
    </source>
</evidence>
<reference evidence="1" key="1">
    <citation type="submission" date="2023-01" db="EMBL/GenBank/DDBJ databases">
        <title>Genome assembly of the deep-sea coral Lophelia pertusa.</title>
        <authorList>
            <person name="Herrera S."/>
            <person name="Cordes E."/>
        </authorList>
    </citation>
    <scope>NUCLEOTIDE SEQUENCE</scope>
    <source>
        <strain evidence="1">USNM1676648</strain>
        <tissue evidence="1">Polyp</tissue>
    </source>
</reference>